<dbReference type="Proteomes" id="UP000070400">
    <property type="component" value="Unassembled WGS sequence"/>
</dbReference>
<dbReference type="PANTHER" id="PTHR40660">
    <property type="entry name" value="5'-PHOSPHATE OXIDASE PUTATIVE DOMAIN-CONTAINING PROTEIN-RELATED"/>
    <property type="match status" value="1"/>
</dbReference>
<dbReference type="Pfam" id="PF01243">
    <property type="entry name" value="PNPOx_N"/>
    <property type="match status" value="1"/>
</dbReference>
<comment type="caution">
    <text evidence="2">The sequence shown here is derived from an EMBL/GenBank/DDBJ whole genome shotgun (WGS) entry which is preliminary data.</text>
</comment>
<protein>
    <submittedName>
        <fullName evidence="2">Pyridoxamine 5'-phosphate oxidase</fullName>
    </submittedName>
</protein>
<dbReference type="InterPro" id="IPR012349">
    <property type="entry name" value="Split_barrel_FMN-bd"/>
</dbReference>
<evidence type="ECO:0000313" key="2">
    <source>
        <dbReference type="EMBL" id="KXB02132.1"/>
    </source>
</evidence>
<dbReference type="InterPro" id="IPR011576">
    <property type="entry name" value="Pyridox_Oxase_N"/>
</dbReference>
<name>A0A133V6S5_9EURY</name>
<dbReference type="SUPFAM" id="SSF50475">
    <property type="entry name" value="FMN-binding split barrel"/>
    <property type="match status" value="1"/>
</dbReference>
<evidence type="ECO:0000313" key="3">
    <source>
        <dbReference type="Proteomes" id="UP000070400"/>
    </source>
</evidence>
<dbReference type="AlphaFoldDB" id="A0A133V6S5"/>
<accession>A0A133V6S5</accession>
<keyword evidence="3" id="KW-1185">Reference proteome</keyword>
<dbReference type="EMBL" id="LHXX01000024">
    <property type="protein sequence ID" value="KXB02132.1"/>
    <property type="molecule type" value="Genomic_DNA"/>
</dbReference>
<reference evidence="2 3" key="1">
    <citation type="journal article" date="2016" name="Sci. Rep.">
        <title>Metabolic traits of an uncultured archaeal lineage -MSBL1- from brine pools of the Red Sea.</title>
        <authorList>
            <person name="Mwirichia R."/>
            <person name="Alam I."/>
            <person name="Rashid M."/>
            <person name="Vinu M."/>
            <person name="Ba-Alawi W."/>
            <person name="Anthony Kamau A."/>
            <person name="Kamanda Ngugi D."/>
            <person name="Goker M."/>
            <person name="Klenk H.P."/>
            <person name="Bajic V."/>
            <person name="Stingl U."/>
        </authorList>
    </citation>
    <scope>NUCLEOTIDE SEQUENCE [LARGE SCALE GENOMIC DNA]</scope>
    <source>
        <strain evidence="2">SCGC-AAA261D19</strain>
    </source>
</reference>
<proteinExistence type="predicted"/>
<feature type="domain" description="Pyridoxamine 5'-phosphate oxidase N-terminal" evidence="1">
    <location>
        <begin position="5"/>
        <end position="121"/>
    </location>
</feature>
<dbReference type="PANTHER" id="PTHR40660:SF1">
    <property type="entry name" value="5'-PHOSPHATE OXIDASE PUTATIVE DOMAIN-CONTAINING PROTEIN-RELATED"/>
    <property type="match status" value="1"/>
</dbReference>
<gene>
    <name evidence="2" type="ORF">AKJ43_02390</name>
</gene>
<sequence length="134" mass="14543">MVKIKKDIANFIEKNPGLIATSAPSGTPNVVPKGSLKVLDEENLVYADLFGGKTTKNIKNNPTVAISVVDFEGMKGYQLKGKASLIDSGAVYEKIVKTIEKLPMDLPKPRYAVKIQVKEIYDLTPGPNAGKKIQ</sequence>
<organism evidence="2 3">
    <name type="scientific">candidate division MSBL1 archaeon SCGC-AAA261D19</name>
    <dbReference type="NCBI Taxonomy" id="1698273"/>
    <lineage>
        <taxon>Archaea</taxon>
        <taxon>Methanobacteriati</taxon>
        <taxon>Methanobacteriota</taxon>
        <taxon>candidate division MSBL1</taxon>
    </lineage>
</organism>
<dbReference type="Gene3D" id="2.30.110.10">
    <property type="entry name" value="Electron Transport, Fmn-binding Protein, Chain A"/>
    <property type="match status" value="1"/>
</dbReference>
<evidence type="ECO:0000259" key="1">
    <source>
        <dbReference type="Pfam" id="PF01243"/>
    </source>
</evidence>